<feature type="domain" description="DUF6802" evidence="2">
    <location>
        <begin position="1"/>
        <end position="102"/>
    </location>
</feature>
<sequence>MIHSGDLPGLDLPEVDAHSDLGGLGSIELHHPTQDLTGDGIADTETVHGDHSMEVWTDTDHDGLADHVTIVDTDGDYAAWEFHHHPDGTTEWVRTDQGNLDK</sequence>
<dbReference type="InterPro" id="IPR046543">
    <property type="entry name" value="DUF6802"/>
</dbReference>
<accession>A0A291RET4</accession>
<dbReference type="EMBL" id="CP023778">
    <property type="protein sequence ID" value="ATL65810.1"/>
    <property type="molecule type" value="Genomic_DNA"/>
</dbReference>
<evidence type="ECO:0000259" key="2">
    <source>
        <dbReference type="Pfam" id="PF20615"/>
    </source>
</evidence>
<dbReference type="KEGG" id="ntp:CRH09_05840"/>
<dbReference type="AlphaFoldDB" id="A0A291RET4"/>
<name>A0A291RET4_9NOCA</name>
<proteinExistence type="predicted"/>
<dbReference type="GeneID" id="88356955"/>
<evidence type="ECO:0000256" key="1">
    <source>
        <dbReference type="SAM" id="MobiDB-lite"/>
    </source>
</evidence>
<dbReference type="Proteomes" id="UP000221961">
    <property type="component" value="Chromosome"/>
</dbReference>
<organism evidence="3 4">
    <name type="scientific">Nocardia terpenica</name>
    <dbReference type="NCBI Taxonomy" id="455432"/>
    <lineage>
        <taxon>Bacteria</taxon>
        <taxon>Bacillati</taxon>
        <taxon>Actinomycetota</taxon>
        <taxon>Actinomycetes</taxon>
        <taxon>Mycobacteriales</taxon>
        <taxon>Nocardiaceae</taxon>
        <taxon>Nocardia</taxon>
    </lineage>
</organism>
<reference evidence="3 4" key="1">
    <citation type="submission" date="2017-10" db="EMBL/GenBank/DDBJ databases">
        <title>Comparative genomics between pathogenic Norcardia.</title>
        <authorList>
            <person name="Zeng L."/>
        </authorList>
    </citation>
    <scope>NUCLEOTIDE SEQUENCE [LARGE SCALE GENOMIC DNA]</scope>
    <source>
        <strain evidence="3 4">NC_YFY_NT001</strain>
    </source>
</reference>
<dbReference type="Pfam" id="PF20615">
    <property type="entry name" value="DUF6802"/>
    <property type="match status" value="1"/>
</dbReference>
<protein>
    <recommendedName>
        <fullName evidence="2">DUF6802 domain-containing protein</fullName>
    </recommendedName>
</protein>
<evidence type="ECO:0000313" key="4">
    <source>
        <dbReference type="Proteomes" id="UP000221961"/>
    </source>
</evidence>
<dbReference type="RefSeq" id="WP_098693050.1">
    <property type="nucleotide sequence ID" value="NZ_CP023778.1"/>
</dbReference>
<evidence type="ECO:0000313" key="3">
    <source>
        <dbReference type="EMBL" id="ATL65810.1"/>
    </source>
</evidence>
<feature type="region of interest" description="Disordered" evidence="1">
    <location>
        <begin position="1"/>
        <end position="53"/>
    </location>
</feature>
<gene>
    <name evidence="3" type="ORF">CRH09_05840</name>
</gene>